<reference evidence="2" key="1">
    <citation type="submission" date="2014-12" db="EMBL/GenBank/DDBJ databases">
        <title>Insight into the proteome of Arion vulgaris.</title>
        <authorList>
            <person name="Aradska J."/>
            <person name="Bulat T."/>
            <person name="Smidak R."/>
            <person name="Sarate P."/>
            <person name="Gangsoo J."/>
            <person name="Sialana F."/>
            <person name="Bilban M."/>
            <person name="Lubec G."/>
        </authorList>
    </citation>
    <scope>NUCLEOTIDE SEQUENCE</scope>
    <source>
        <tissue evidence="2">Skin</tissue>
    </source>
</reference>
<feature type="region of interest" description="Disordered" evidence="1">
    <location>
        <begin position="29"/>
        <end position="67"/>
    </location>
</feature>
<gene>
    <name evidence="2" type="primary">ORF8491</name>
</gene>
<feature type="non-terminal residue" evidence="2">
    <location>
        <position position="1"/>
    </location>
</feature>
<evidence type="ECO:0000256" key="1">
    <source>
        <dbReference type="SAM" id="MobiDB-lite"/>
    </source>
</evidence>
<protein>
    <submittedName>
        <fullName evidence="2">Uncharacterized protein</fullName>
    </submittedName>
</protein>
<accession>A0A0B6Y0I7</accession>
<proteinExistence type="predicted"/>
<name>A0A0B6Y0I7_9EUPU</name>
<feature type="compositionally biased region" description="Polar residues" evidence="1">
    <location>
        <begin position="57"/>
        <end position="67"/>
    </location>
</feature>
<organism evidence="2">
    <name type="scientific">Arion vulgaris</name>
    <dbReference type="NCBI Taxonomy" id="1028688"/>
    <lineage>
        <taxon>Eukaryota</taxon>
        <taxon>Metazoa</taxon>
        <taxon>Spiralia</taxon>
        <taxon>Lophotrochozoa</taxon>
        <taxon>Mollusca</taxon>
        <taxon>Gastropoda</taxon>
        <taxon>Heterobranchia</taxon>
        <taxon>Euthyneura</taxon>
        <taxon>Panpulmonata</taxon>
        <taxon>Eupulmonata</taxon>
        <taxon>Stylommatophora</taxon>
        <taxon>Helicina</taxon>
        <taxon>Arionoidea</taxon>
        <taxon>Arionidae</taxon>
        <taxon>Arion</taxon>
    </lineage>
</organism>
<feature type="compositionally biased region" description="Polar residues" evidence="1">
    <location>
        <begin position="29"/>
        <end position="47"/>
    </location>
</feature>
<sequence>DKDQMFPASSGVEQSDSCITSIEHRNGAVSNTTVKHETGIQNNSGTETRTKDHVRNDLNSSKLNELS</sequence>
<feature type="non-terminal residue" evidence="2">
    <location>
        <position position="67"/>
    </location>
</feature>
<dbReference type="EMBL" id="HACG01002809">
    <property type="protein sequence ID" value="CEK49674.1"/>
    <property type="molecule type" value="Transcribed_RNA"/>
</dbReference>
<evidence type="ECO:0000313" key="2">
    <source>
        <dbReference type="EMBL" id="CEK49674.1"/>
    </source>
</evidence>
<dbReference type="AlphaFoldDB" id="A0A0B6Y0I7"/>